<reference evidence="1 2" key="1">
    <citation type="submission" date="2018-06" db="EMBL/GenBank/DDBJ databases">
        <authorList>
            <consortium name="Pathogen Informatics"/>
            <person name="Doyle S."/>
        </authorList>
    </citation>
    <scope>NUCLEOTIDE SEQUENCE [LARGE SCALE GENOMIC DNA]</scope>
    <source>
        <strain evidence="1 2">NCTC9140</strain>
    </source>
</reference>
<gene>
    <name evidence="1" type="ORF">NCTC9140_00481</name>
</gene>
<name>A0A377TIL5_KLEPN</name>
<evidence type="ECO:0000313" key="2">
    <source>
        <dbReference type="Proteomes" id="UP000254938"/>
    </source>
</evidence>
<dbReference type="AlphaFoldDB" id="A0A377TIL5"/>
<sequence length="98" mass="10640">MSANFRHFAAHAFKPLLDKRFQGLAFRFAGDDEVVQRAVKSGQNVGGDGVEILLFGGHHARPAQDINRVDSPSSLCIFTQLAAFTSCLASFSLRMSSP</sequence>
<accession>A0A377TIL5</accession>
<proteinExistence type="predicted"/>
<dbReference type="Proteomes" id="UP000254938">
    <property type="component" value="Unassembled WGS sequence"/>
</dbReference>
<evidence type="ECO:0000313" key="1">
    <source>
        <dbReference type="EMBL" id="STS78846.1"/>
    </source>
</evidence>
<protein>
    <submittedName>
        <fullName evidence="1">Uncharacterized protein</fullName>
    </submittedName>
</protein>
<organism evidence="1 2">
    <name type="scientific">Klebsiella pneumoniae</name>
    <dbReference type="NCBI Taxonomy" id="573"/>
    <lineage>
        <taxon>Bacteria</taxon>
        <taxon>Pseudomonadati</taxon>
        <taxon>Pseudomonadota</taxon>
        <taxon>Gammaproteobacteria</taxon>
        <taxon>Enterobacterales</taxon>
        <taxon>Enterobacteriaceae</taxon>
        <taxon>Klebsiella/Raoultella group</taxon>
        <taxon>Klebsiella</taxon>
        <taxon>Klebsiella pneumoniae complex</taxon>
    </lineage>
</organism>
<dbReference type="EMBL" id="UGKQ01000007">
    <property type="protein sequence ID" value="STS78846.1"/>
    <property type="molecule type" value="Genomic_DNA"/>
</dbReference>